<sequence length="108" mass="11726">MTRSDPSGKNTFHIQSVLATDTNGIPTRRISASVRSSPPKNGWINIDPITQIFWSPALHALTATWCTKFPPALSPARKHFDTSVFSGKTVTFSSRNLSTASPSSYCDG</sequence>
<proteinExistence type="evidence at transcript level"/>
<protein>
    <submittedName>
        <fullName evidence="1">Uncharacterized protein</fullName>
    </submittedName>
</protein>
<reference evidence="1" key="1">
    <citation type="submission" date="2012-05" db="EMBL/GenBank/DDBJ databases">
        <authorList>
            <person name="Krishnakumar V."/>
            <person name="Cheung F."/>
            <person name="Xiao Y."/>
            <person name="Chan A."/>
            <person name="Moskal W.A."/>
            <person name="Town C.D."/>
        </authorList>
    </citation>
    <scope>NUCLEOTIDE SEQUENCE</scope>
</reference>
<accession>I3T6N3</accession>
<organism evidence="1">
    <name type="scientific">Medicago truncatula</name>
    <name type="common">Barrel medic</name>
    <name type="synonym">Medicago tribuloides</name>
    <dbReference type="NCBI Taxonomy" id="3880"/>
    <lineage>
        <taxon>Eukaryota</taxon>
        <taxon>Viridiplantae</taxon>
        <taxon>Streptophyta</taxon>
        <taxon>Embryophyta</taxon>
        <taxon>Tracheophyta</taxon>
        <taxon>Spermatophyta</taxon>
        <taxon>Magnoliopsida</taxon>
        <taxon>eudicotyledons</taxon>
        <taxon>Gunneridae</taxon>
        <taxon>Pentapetalae</taxon>
        <taxon>rosids</taxon>
        <taxon>fabids</taxon>
        <taxon>Fabales</taxon>
        <taxon>Fabaceae</taxon>
        <taxon>Papilionoideae</taxon>
        <taxon>50 kb inversion clade</taxon>
        <taxon>NPAAA clade</taxon>
        <taxon>Hologalegina</taxon>
        <taxon>IRL clade</taxon>
        <taxon>Trifolieae</taxon>
        <taxon>Medicago</taxon>
    </lineage>
</organism>
<name>I3T6N3_MEDTR</name>
<dbReference type="AlphaFoldDB" id="I3T6N3"/>
<evidence type="ECO:0000313" key="1">
    <source>
        <dbReference type="EMBL" id="AFK48175.1"/>
    </source>
</evidence>
<dbReference type="EMBL" id="BT148381">
    <property type="protein sequence ID" value="AFK48175.1"/>
    <property type="molecule type" value="mRNA"/>
</dbReference>